<evidence type="ECO:0000256" key="1">
    <source>
        <dbReference type="ARBA" id="ARBA00004651"/>
    </source>
</evidence>
<accession>R6IEX6</accession>
<evidence type="ECO:0000313" key="11">
    <source>
        <dbReference type="EMBL" id="MTU04026.1"/>
    </source>
</evidence>
<keyword evidence="7 8" id="KW-0472">Membrane</keyword>
<protein>
    <submittedName>
        <fullName evidence="10">AI-2E family transporter</fullName>
    </submittedName>
</protein>
<evidence type="ECO:0000256" key="5">
    <source>
        <dbReference type="ARBA" id="ARBA00022692"/>
    </source>
</evidence>
<dbReference type="InterPro" id="IPR002549">
    <property type="entry name" value="AI-2E-like"/>
</dbReference>
<evidence type="ECO:0000256" key="3">
    <source>
        <dbReference type="ARBA" id="ARBA00022448"/>
    </source>
</evidence>
<dbReference type="AlphaFoldDB" id="A0A3G9H8L9"/>
<feature type="transmembrane region" description="Helical" evidence="8">
    <location>
        <begin position="223"/>
        <end position="250"/>
    </location>
</feature>
<proteinExistence type="inferred from homology"/>
<evidence type="ECO:0000313" key="9">
    <source>
        <dbReference type="EMBL" id="CDB45119.1"/>
    </source>
</evidence>
<dbReference type="PANTHER" id="PTHR21716:SF53">
    <property type="entry name" value="PERMEASE PERM-RELATED"/>
    <property type="match status" value="1"/>
</dbReference>
<keyword evidence="4" id="KW-1003">Cell membrane</keyword>
<feature type="transmembrane region" description="Helical" evidence="8">
    <location>
        <begin position="162"/>
        <end position="180"/>
    </location>
</feature>
<evidence type="ECO:0000313" key="13">
    <source>
        <dbReference type="Proteomes" id="UP000484547"/>
    </source>
</evidence>
<evidence type="ECO:0000256" key="4">
    <source>
        <dbReference type="ARBA" id="ARBA00022475"/>
    </source>
</evidence>
<evidence type="ECO:0000313" key="12">
    <source>
        <dbReference type="Proteomes" id="UP000443070"/>
    </source>
</evidence>
<sequence length="361" mass="40064">MIKSIKLLRNSTTFKLAVAAGVSFILYELATFLFPILLAIGLAFALYPVSNMFSKITVGQGTIHLSRVVAIILAFMAFGMFMFFAVTFILLPLFGQINDLVAKLPDYTTKVESTNMDWLLKDPSQYPRLPYNFETLIDDAMTWVMGFMGGILRNLFKSTMDIIANLVGLIVVPFLAFYFLKDWRELRLMMINLFTYDTQPKVAHILDEIGRTLSAYIQGLGKLSLIAGACITVGVAILGIQFPLVFGFLAVMAETVPVVGPLMGAVPAVFIAYSQNTSSAFSVALFYLVFYQIDGNILMPRIMGSKIDLHPVVLILSLLIGAKLYGILGMLFAVPVAAVYRVLYKELWHSSDEPRPTETEQ</sequence>
<reference evidence="12 13" key="2">
    <citation type="journal article" date="2019" name="Nat. Med.">
        <title>A library of human gut bacterial isolates paired with longitudinal multiomics data enables mechanistic microbiome research.</title>
        <authorList>
            <person name="Poyet M."/>
            <person name="Groussin M."/>
            <person name="Gibbons S.M."/>
            <person name="Avila-Pacheco J."/>
            <person name="Jiang X."/>
            <person name="Kearney S.M."/>
            <person name="Perrotta A.R."/>
            <person name="Berdy B."/>
            <person name="Zhao S."/>
            <person name="Lieberman T.D."/>
            <person name="Swanson P.K."/>
            <person name="Smith M."/>
            <person name="Roesemann S."/>
            <person name="Alexander J.E."/>
            <person name="Rich S.A."/>
            <person name="Livny J."/>
            <person name="Vlamakis H."/>
            <person name="Clish C."/>
            <person name="Bullock K."/>
            <person name="Deik A."/>
            <person name="Scott J."/>
            <person name="Pierce K.A."/>
            <person name="Xavier R.J."/>
            <person name="Alm E.J."/>
        </authorList>
    </citation>
    <scope>NUCLEOTIDE SEQUENCE [LARGE SCALE GENOMIC DNA]</scope>
    <source>
        <strain evidence="10 13">BIOML-A13</strain>
        <strain evidence="11 12">BIOML-A3</strain>
    </source>
</reference>
<evidence type="ECO:0000256" key="7">
    <source>
        <dbReference type="ARBA" id="ARBA00023136"/>
    </source>
</evidence>
<feature type="transmembrane region" description="Helical" evidence="8">
    <location>
        <begin position="68"/>
        <end position="94"/>
    </location>
</feature>
<name>A0A3G9H8L9_9FIRM</name>
<dbReference type="GO" id="GO:0005886">
    <property type="term" value="C:plasma membrane"/>
    <property type="evidence" value="ECO:0007669"/>
    <property type="project" value="UniProtKB-SubCell"/>
</dbReference>
<evidence type="ECO:0000256" key="8">
    <source>
        <dbReference type="SAM" id="Phobius"/>
    </source>
</evidence>
<dbReference type="Pfam" id="PF01594">
    <property type="entry name" value="AI-2E_transport"/>
    <property type="match status" value="1"/>
</dbReference>
<comment type="caution">
    <text evidence="9">The sequence shown here is derived from an EMBL/GenBank/DDBJ whole genome shotgun (WGS) entry which is preliminary data.</text>
</comment>
<dbReference type="EMBL" id="WNBM01000003">
    <property type="protein sequence ID" value="MTT75964.1"/>
    <property type="molecule type" value="Genomic_DNA"/>
</dbReference>
<dbReference type="RefSeq" id="WP_021717160.1">
    <property type="nucleotide sequence ID" value="NZ_AP019004.1"/>
</dbReference>
<keyword evidence="5 8" id="KW-0812">Transmembrane</keyword>
<dbReference type="EMBL" id="WNBW01000003">
    <property type="protein sequence ID" value="MTU04026.1"/>
    <property type="molecule type" value="Genomic_DNA"/>
</dbReference>
<feature type="transmembrane region" description="Helical" evidence="8">
    <location>
        <begin position="24"/>
        <end position="47"/>
    </location>
</feature>
<keyword evidence="12" id="KW-1185">Reference proteome</keyword>
<dbReference type="Proteomes" id="UP000443070">
    <property type="component" value="Unassembled WGS sequence"/>
</dbReference>
<feature type="transmembrane region" description="Helical" evidence="8">
    <location>
        <begin position="312"/>
        <end position="340"/>
    </location>
</feature>
<dbReference type="OrthoDB" id="9793390at2"/>
<dbReference type="Proteomes" id="UP000484547">
    <property type="component" value="Unassembled WGS sequence"/>
</dbReference>
<evidence type="ECO:0000313" key="10">
    <source>
        <dbReference type="EMBL" id="MTT75964.1"/>
    </source>
</evidence>
<dbReference type="EMBL" id="CBDS010000015">
    <property type="protein sequence ID" value="CDB45119.1"/>
    <property type="molecule type" value="Genomic_DNA"/>
</dbReference>
<gene>
    <name evidence="9" type="ORF">BN533_00257</name>
    <name evidence="10" type="ORF">GMD11_06790</name>
    <name evidence="11" type="ORF">GMD18_06435</name>
</gene>
<dbReference type="GeneID" id="49407477"/>
<evidence type="ECO:0000256" key="6">
    <source>
        <dbReference type="ARBA" id="ARBA00022989"/>
    </source>
</evidence>
<accession>A0A3G9H8L9</accession>
<organism evidence="9">
    <name type="scientific">Phascolarctobacterium faecium</name>
    <dbReference type="NCBI Taxonomy" id="33025"/>
    <lineage>
        <taxon>Bacteria</taxon>
        <taxon>Bacillati</taxon>
        <taxon>Bacillota</taxon>
        <taxon>Negativicutes</taxon>
        <taxon>Acidaminococcales</taxon>
        <taxon>Acidaminococcaceae</taxon>
        <taxon>Phascolarctobacterium</taxon>
    </lineage>
</organism>
<comment type="similarity">
    <text evidence="2">Belongs to the autoinducer-2 exporter (AI-2E) (TC 2.A.86) family.</text>
</comment>
<reference evidence="9" key="1">
    <citation type="submission" date="2012-11" db="EMBL/GenBank/DDBJ databases">
        <title>Dependencies among metagenomic species, viruses, plasmids and units of genetic variation.</title>
        <authorList>
            <person name="Nielsen H.B."/>
            <person name="Almeida M."/>
            <person name="Juncker A.S."/>
            <person name="Rasmussen S."/>
            <person name="Li J."/>
            <person name="Sunagawa S."/>
            <person name="Plichta D."/>
            <person name="Gautier L."/>
            <person name="Le Chatelier E."/>
            <person name="Peletier E."/>
            <person name="Bonde I."/>
            <person name="Nielsen T."/>
            <person name="Manichanh C."/>
            <person name="Arumugam M."/>
            <person name="Batto J."/>
            <person name="Santos M.B.Q.D."/>
            <person name="Blom N."/>
            <person name="Borruel N."/>
            <person name="Burgdorf K.S."/>
            <person name="Boumezbeur F."/>
            <person name="Casellas F."/>
            <person name="Dore J."/>
            <person name="Guarner F."/>
            <person name="Hansen T."/>
            <person name="Hildebrand F."/>
            <person name="Kaas R.S."/>
            <person name="Kennedy S."/>
            <person name="Kristiansen K."/>
            <person name="Kultima J.R."/>
            <person name="Leonard P."/>
            <person name="Levenez F."/>
            <person name="Lund O."/>
            <person name="Moumen B."/>
            <person name="Le Paslier D."/>
            <person name="Pons N."/>
            <person name="Pedersen O."/>
            <person name="Prifti E."/>
            <person name="Qin J."/>
            <person name="Raes J."/>
            <person name="Tap J."/>
            <person name="Tims S."/>
            <person name="Ussery D.W."/>
            <person name="Yamada T."/>
            <person name="MetaHit consortium"/>
            <person name="Renault P."/>
            <person name="Sicheritz-Ponten T."/>
            <person name="Bork P."/>
            <person name="Wang J."/>
            <person name="Brunak S."/>
            <person name="Ehrlich S.D."/>
        </authorList>
    </citation>
    <scope>NUCLEOTIDE SEQUENCE [LARGE SCALE GENOMIC DNA]</scope>
</reference>
<evidence type="ECO:0000256" key="2">
    <source>
        <dbReference type="ARBA" id="ARBA00009773"/>
    </source>
</evidence>
<feature type="transmembrane region" description="Helical" evidence="8">
    <location>
        <begin position="270"/>
        <end position="291"/>
    </location>
</feature>
<keyword evidence="6 8" id="KW-1133">Transmembrane helix</keyword>
<keyword evidence="3" id="KW-0813">Transport</keyword>
<comment type="subcellular location">
    <subcellularLocation>
        <location evidence="1">Cell membrane</location>
        <topology evidence="1">Multi-pass membrane protein</topology>
    </subcellularLocation>
</comment>
<dbReference type="PANTHER" id="PTHR21716">
    <property type="entry name" value="TRANSMEMBRANE PROTEIN"/>
    <property type="match status" value="1"/>
</dbReference>